<evidence type="ECO:0000313" key="2">
    <source>
        <dbReference type="EMBL" id="SDM83430.1"/>
    </source>
</evidence>
<evidence type="ECO:0000313" key="3">
    <source>
        <dbReference type="Proteomes" id="UP000199334"/>
    </source>
</evidence>
<gene>
    <name evidence="2" type="ORF">SAMN05216498_0735</name>
</gene>
<proteinExistence type="predicted"/>
<dbReference type="GO" id="GO:0016747">
    <property type="term" value="F:acyltransferase activity, transferring groups other than amino-acyl groups"/>
    <property type="evidence" value="ECO:0007669"/>
    <property type="project" value="InterPro"/>
</dbReference>
<protein>
    <submittedName>
        <fullName evidence="2">Acetyltransferase (GNAT) family protein</fullName>
    </submittedName>
</protein>
<dbReference type="InterPro" id="IPR000182">
    <property type="entry name" value="GNAT_dom"/>
</dbReference>
<dbReference type="RefSeq" id="WP_093855249.1">
    <property type="nucleotide sequence ID" value="NZ_BJVZ01000003.1"/>
</dbReference>
<keyword evidence="3" id="KW-1185">Reference proteome</keyword>
<dbReference type="Pfam" id="PF00583">
    <property type="entry name" value="Acetyltransf_1"/>
    <property type="match status" value="1"/>
</dbReference>
<keyword evidence="2" id="KW-0808">Transferase</keyword>
<dbReference type="Gene3D" id="3.40.630.30">
    <property type="match status" value="1"/>
</dbReference>
<dbReference type="STRING" id="237069.SAMN05216498_0735"/>
<dbReference type="PROSITE" id="PS51186">
    <property type="entry name" value="GNAT"/>
    <property type="match status" value="1"/>
</dbReference>
<dbReference type="SUPFAM" id="SSF55729">
    <property type="entry name" value="Acyl-CoA N-acyltransferases (Nat)"/>
    <property type="match status" value="1"/>
</dbReference>
<organism evidence="2 3">
    <name type="scientific">Tenuibacillus multivorans</name>
    <dbReference type="NCBI Taxonomy" id="237069"/>
    <lineage>
        <taxon>Bacteria</taxon>
        <taxon>Bacillati</taxon>
        <taxon>Bacillota</taxon>
        <taxon>Bacilli</taxon>
        <taxon>Bacillales</taxon>
        <taxon>Bacillaceae</taxon>
        <taxon>Tenuibacillus</taxon>
    </lineage>
</organism>
<dbReference type="Proteomes" id="UP000199334">
    <property type="component" value="Unassembled WGS sequence"/>
</dbReference>
<dbReference type="OrthoDB" id="185406at2"/>
<reference evidence="2 3" key="1">
    <citation type="submission" date="2016-10" db="EMBL/GenBank/DDBJ databases">
        <authorList>
            <person name="de Groot N.N."/>
        </authorList>
    </citation>
    <scope>NUCLEOTIDE SEQUENCE [LARGE SCALE GENOMIC DNA]</scope>
    <source>
        <strain evidence="2 3">CGMCC 1.3442</strain>
    </source>
</reference>
<name>A0A1G9WG29_9BACI</name>
<dbReference type="EMBL" id="FNIG01000001">
    <property type="protein sequence ID" value="SDM83430.1"/>
    <property type="molecule type" value="Genomic_DNA"/>
</dbReference>
<dbReference type="InterPro" id="IPR016181">
    <property type="entry name" value="Acyl_CoA_acyltransferase"/>
</dbReference>
<evidence type="ECO:0000259" key="1">
    <source>
        <dbReference type="PROSITE" id="PS51186"/>
    </source>
</evidence>
<feature type="domain" description="N-acetyltransferase" evidence="1">
    <location>
        <begin position="1"/>
        <end position="154"/>
    </location>
</feature>
<sequence length="154" mass="17635">MNFLPIDLTKHKAKAIAFRRDSFIVSFGTDDGFGDPDGYIQWLAQNQEKFPDGFVMVEEDEVLIGQLELSIREYKGEEIGYVHLFYLVPEKRGQGIGIKLDEYARKFFGKHQVAEFHLRVAPSNDQALSFYKKLGMKVIGPEFDGKVIRMKGKV</sequence>
<dbReference type="CDD" id="cd04301">
    <property type="entry name" value="NAT_SF"/>
    <property type="match status" value="1"/>
</dbReference>
<accession>A0A1G9WG29</accession>
<dbReference type="AlphaFoldDB" id="A0A1G9WG29"/>